<feature type="compositionally biased region" description="Basic and acidic residues" evidence="4">
    <location>
        <begin position="1966"/>
        <end position="1975"/>
    </location>
</feature>
<dbReference type="EMBL" id="BEYU01000001">
    <property type="protein sequence ID" value="GBG23942.1"/>
    <property type="molecule type" value="Genomic_DNA"/>
</dbReference>
<dbReference type="Pfam" id="PF14555">
    <property type="entry name" value="UBA_4"/>
    <property type="match status" value="1"/>
</dbReference>
<evidence type="ECO:0000256" key="2">
    <source>
        <dbReference type="ARBA" id="ARBA00022786"/>
    </source>
</evidence>
<feature type="region of interest" description="Disordered" evidence="4">
    <location>
        <begin position="1"/>
        <end position="29"/>
    </location>
</feature>
<feature type="compositionally biased region" description="Low complexity" evidence="4">
    <location>
        <begin position="88"/>
        <end position="103"/>
    </location>
</feature>
<accession>A0A2R5FYW0</accession>
<feature type="compositionally biased region" description="Basic and acidic residues" evidence="4">
    <location>
        <begin position="2701"/>
        <end position="2711"/>
    </location>
</feature>
<feature type="compositionally biased region" description="Polar residues" evidence="4">
    <location>
        <begin position="1312"/>
        <end position="1335"/>
    </location>
</feature>
<feature type="region of interest" description="Disordered" evidence="4">
    <location>
        <begin position="1108"/>
        <end position="1155"/>
    </location>
</feature>
<sequence>MSSSNGGEDSDPFNYGNEGGDAGEDWSAENEDALEQALDADIQSQLQADLSEADLSNGGFAFVESLQSQLEALTAQLQPPQAPLAGNGSSSGSSSSSSSSPVVSGGGGQLFVQGTTLDPGSNSFHEGSAGSNNNNDNNTDHNNDGSNSSSSSNSSSNNSNNNTSGVASGNAEGNESTGEHQNEQAPDSEAVGTFLEFTGSTDRDRARRYLAAAGGQLEQAVNLFLSGTPLEMLEAPLRAARSRNMRTRARGLGPNFLPTFQANASGGGSSGSGGGGVEDLQGLNSADAAAADASWVLRMAGARNMGEMETTLLGLSGADLSAMISGGGGSGAWQGLYGPLSSNKILDDSQRAKAHLVALRAGNWDKAPEVGASCLRSPELAEMYLENGVCRVIAAGLPMAICAGEDGYAVRLLQLVECIMRLVCDGHADCVSHCGWWFIPARRSSSRRLARNSFTEIFLERIVPEDDVEGLRQLWLMENFDPSWRDRKTEAEMLSCTLHQGCSLEMLEVLVDPVNGCRANVNPDPDRLGSLASPLVVAGRATGFSRYWRRQRAAKSNRESDNEGSDRSQSDRSRSSETDFVLRTGDLALMRPSRLGETRPFRLRELAGDGSAGSSAHPRRERGSDGADDIEASSREAEQNDPEFIEAREQWSRAAVEILLDSGACVDEEVMDKLDSMTKSARELITAERAGTRVSTRLQKRADAGGSISEEVVARWWQKDARRFFRALLRTIALTKHASTMHRAMEILGMMVKRFRPKPHSDAVNILGKIEYDRLLQLLQSVFAPENDDTTSLVLIVDMTEALLERTQQEDPIPLDADTKVLGIHAQLCLSLCRYGIARRLRDLRAPGKPQLEGAAAKVVEHISTCIVDELGLTEETLLGKSAALLDVCRRLREGDESVLEHLVWMMGQSRARSSRKKKRRKRRLMSRGLFGYDHTGSLENLHGAGRDNEDRDAVVVHGVHDEEDDDADLMDEFDLDADLSDEDDDENEGDHEDENDEYEQGEESPTAEDLRPPEALGVPDSPLIRMYGEEGITPFEFEQSGLPSALLHFLMARDLDGEQATSLTDSQQTIADVRQARMHALLAAMPPPVVGKDVDEEDDHMGAAGAKTAAVAGAAGPGDGGISDAPSSAVAEDDKNSDHGDAEANTGNERDLVRETSLTNLGRQASMTLESVQNLATTTLDTIDPPGVTNKVDASTFAASALFRLIRKLQTVLTVHATHNFPVLAHDAVASSGGVRALVNPIKLHLRKNAELDQASTIYPHTPELVVQVLPLTPLQELQRQVLRGVRLVEPRYVSYCTRLVGRKLFHRRSVSQTGTNRGPGGSDTNQNYSSLVSPDSVRRSPAASAMSPGHFGAVGRGARTPRTPGTVTPGQATGAADGGEVYKVALVLRYDPVTGAHLLQDMSARTLNKKANKRWFILALRDYQVLERVFDPPAHGSASLAPVLRPLGDAVREQEEGGGRSRMDSTSSACMTHGAKFRQGDEVAVWWRGSDALRPGWRRASVLEVRPVRVNRAQGVGPENAFEYDVSYLEPGLLEDDVIRVGDRVKLIDDAAELERLASGHGGFMSDMPRYCGNVGRAVAVNGSEVKVDGLGNYTYNAKALIKVTANADASRRGSSAGDGEGKDAAAPEAESNVPQRRLCLVGGVEAFEERHVFSVYLVPGPNSVVARARHDAESSGSDATRAQSQAAREEHSFKLNDRIEGRYAGKSRYYKGRIARVNADGTYDIAYDDGDSERGVKPSLVCHIGQGPGKVVSFDFRKVFPNSAGRALFDALRREDAVLQTEYNFVTRGFEHQPDFYSKFSALLEDTGEGVFAQFQTRRQAEILFDRVQACGNLSRVRNSSPSVPGSSDGARRDRVVTAQVDVLPEAPIPVVVERDIAAAFEHLRSRQGGRVKHRHEPPPRPGQRAQVSLLPDDFLDPDTRNEEEGPAEAAAQKRVEPGRWISATIVAHRPAPSSDGEDEPSDAQRARRERSTSTSSTNTSGSNQITGGAVDGPTSPEGERVKQLLTCVLDDGRVVWDIPDTRTRLAQRTSRVFPFKSKERQGANDDLTDLDDDPSLAPAPSSNKSLRGPDVQEPVHLSRQFTAFGYSTSYKRIQFSQGADEDGDEDSLGVAVFDDDLDGDFDSAADGTAGDEEDDDAIFAQGPPRITVDFLLRKRPKRKSAEDEEHAESSEASEALQAVTFGDENANEKGQAVQVPILAQHNMEISMFQALFQLQNLGAASERDWVHWEQEYYLEWRVRCLFPGDDDYDVSQPRILQRLPWGTPRALAYDLTWNKELTLTYFVNSLRSIVPDLRDWAVRNKLSDVVRCIDGHHVGESESSDEKRVERMVNWAAICAAYSQLCQRPLMSQSDTPVSPAVSPIRSPTLMRRDLLAMKVISGSGNDMAEGARAGNSSSSSIQSPQDALPLAAPVPSEMLPHVNNAAVAHPAETLAQGTGAEEGEIEAGMAEVVALLEECGIDANVPGLRDTLMLLHLLFSHLVPFDEGADPLAAAFGKSLPWRSDTLSDLLLDQLSDPLAIATRCFPRWVALMPREFSFLFRRNVRELHFRTTALGVSRAVAWLQDEITGYNAKKKQLAHVTLEISAMFKGVPDMVRFEQLQELSDRLEDEIRAIEQEHCIGQLHQDLVKVNRAELLRDAELLMKQHMHQRSELVVQFLDETGAGEGVTVDFYSSVSERLQLLDENRRIPLWANPAGADKPARESSKFDGDDAEEDATDASAEKDAEENAGGDSADREVHLLAPTGLFPQPLLAMGSVDGGSGGNPVALQPLSVVTNARLPASKGASLSRSAGAVGTSNMPGDQADMPVEDLSKSNVVKPEQTLSAKVELSEGKEDEASIKFDDDVDTNRDNIDEILRAARTQNMRVLRRFRFLGRIMAKALLDGMNVPLPLSSEFFMLIQQRQRGMRDALLPISALSLFEGGAGLGDEGTGGDIAAQSSGGLVQRLYALHEAGDKGAIEELLEAVELYFVDPAQRLGVLEHSTFAGASSSAKSTSMSSASSGSLPKASSSVAADAATAAIEAGGGASRDLSSAFETLDVPGKGASSAELVAYAERASKLGKSQGEIDAALGAAGHAKLQRWKAIKASQKTRVQIKLARAERDEKRRAELAVATELVPGGATRRVTAANLGDYLQLVLTWWLGNGVASQADSFCEGLRDVLGTTGRDALIFNFSHSELRRMLCGKEEILWKEEDPLLGCIVPMQGYTRQSPPIQMLVRCLKEMNMSERAQFLSFVTAQPRVPLSGLPQIKVYPPLMERIPGIVLRVQTEVDRGFEVGDSVTLSPDYHAFDDAADGPLTPGEVAVVTNVDGRVRVADWWYSTRALRLVRTEDGRRASAIGREHAESSGTTRKNWFLPGDEIGSIKARAKIAEWDPDTWTLTFDASVPMDIRRAFKAGHSIQRVSTAPSESGASDANEEPVREPLSKMPPLCVDHLVEQPQAIQMRPYLRPKATTCAKTLYLPREYDSWQHMLETFKSGAFQDAKLGGIHEDARS</sequence>
<dbReference type="PANTHER" id="PTHR45670:SF1">
    <property type="entry name" value="E3 UBIQUITIN-PROTEIN LIGASE HECTD1"/>
    <property type="match status" value="1"/>
</dbReference>
<dbReference type="OrthoDB" id="271273at2759"/>
<feature type="compositionally biased region" description="Basic and acidic residues" evidence="4">
    <location>
        <begin position="1133"/>
        <end position="1155"/>
    </location>
</feature>
<feature type="compositionally biased region" description="Basic and acidic residues" evidence="4">
    <location>
        <begin position="556"/>
        <end position="577"/>
    </location>
</feature>
<dbReference type="CDD" id="cd04508">
    <property type="entry name" value="Tudor_SF"/>
    <property type="match status" value="1"/>
</dbReference>
<dbReference type="Gene3D" id="3.30.2160.10">
    <property type="entry name" value="Hect, E3 ligase catalytic domain"/>
    <property type="match status" value="1"/>
</dbReference>
<proteinExistence type="predicted"/>
<feature type="region of interest" description="Disordered" evidence="4">
    <location>
        <begin position="2100"/>
        <end position="2143"/>
    </location>
</feature>
<feature type="domain" description="HECT" evidence="5">
    <location>
        <begin position="3116"/>
        <end position="3273"/>
    </location>
</feature>
<feature type="compositionally biased region" description="Polar residues" evidence="4">
    <location>
        <begin position="2790"/>
        <end position="2802"/>
    </location>
</feature>
<feature type="compositionally biased region" description="Acidic residues" evidence="4">
    <location>
        <begin position="2103"/>
        <end position="2141"/>
    </location>
</feature>
<evidence type="ECO:0000313" key="6">
    <source>
        <dbReference type="EMBL" id="GBG23942.1"/>
    </source>
</evidence>
<dbReference type="Gene3D" id="1.10.8.10">
    <property type="entry name" value="DNA helicase RuvA subunit, C-terminal domain"/>
    <property type="match status" value="1"/>
</dbReference>
<keyword evidence="2 3" id="KW-0833">Ubl conjugation pathway</keyword>
<feature type="region of interest" description="Disordered" evidence="4">
    <location>
        <begin position="551"/>
        <end position="579"/>
    </location>
</feature>
<evidence type="ECO:0000256" key="4">
    <source>
        <dbReference type="SAM" id="MobiDB-lite"/>
    </source>
</evidence>
<dbReference type="PROSITE" id="PS50237">
    <property type="entry name" value="HECT"/>
    <property type="match status" value="1"/>
</dbReference>
<dbReference type="InterPro" id="IPR000569">
    <property type="entry name" value="HECT_dom"/>
</dbReference>
<dbReference type="InterPro" id="IPR045322">
    <property type="entry name" value="HECTD1/TRIP12-like"/>
</dbReference>
<dbReference type="Gene3D" id="2.30.30.140">
    <property type="match status" value="1"/>
</dbReference>
<dbReference type="InParanoid" id="A0A2R5FYW0"/>
<feature type="region of interest" description="Disordered" evidence="4">
    <location>
        <begin position="2040"/>
        <end position="2077"/>
    </location>
</feature>
<keyword evidence="1" id="KW-0808">Transferase</keyword>
<gene>
    <name evidence="6" type="ORF">FCC1311_001612</name>
</gene>
<dbReference type="Proteomes" id="UP000241890">
    <property type="component" value="Unassembled WGS sequence"/>
</dbReference>
<feature type="compositionally biased region" description="Low complexity" evidence="4">
    <location>
        <begin position="1358"/>
        <end position="1372"/>
    </location>
</feature>
<feature type="compositionally biased region" description="Low complexity" evidence="4">
    <location>
        <begin position="127"/>
        <end position="137"/>
    </location>
</feature>
<feature type="compositionally biased region" description="Polar residues" evidence="4">
    <location>
        <begin position="3401"/>
        <end position="3413"/>
    </location>
</feature>
<name>A0A2R5FYW0_9STRA</name>
<feature type="region of interest" description="Disordered" evidence="4">
    <location>
        <begin position="2790"/>
        <end position="2809"/>
    </location>
</feature>
<dbReference type="InterPro" id="IPR035983">
    <property type="entry name" value="Hect_E3_ubiquitin_ligase"/>
</dbReference>
<feature type="region of interest" description="Disordered" evidence="4">
    <location>
        <begin position="3401"/>
        <end position="3425"/>
    </location>
</feature>
<feature type="compositionally biased region" description="Polar residues" evidence="4">
    <location>
        <begin position="112"/>
        <end position="125"/>
    </location>
</feature>
<reference evidence="6 7" key="1">
    <citation type="submission" date="2017-12" db="EMBL/GenBank/DDBJ databases">
        <title>Sequencing, de novo assembly and annotation of complete genome of a new Thraustochytrid species, strain FCC1311.</title>
        <authorList>
            <person name="Sedici K."/>
            <person name="Godart F."/>
            <person name="Aiese Cigliano R."/>
            <person name="Sanseverino W."/>
            <person name="Barakat M."/>
            <person name="Ortet P."/>
            <person name="Marechal E."/>
            <person name="Cagnac O."/>
            <person name="Amato A."/>
        </authorList>
    </citation>
    <scope>NUCLEOTIDE SEQUENCE [LARGE SCALE GENOMIC DNA]</scope>
</reference>
<feature type="region of interest" description="Disordered" evidence="4">
    <location>
        <begin position="1671"/>
        <end position="1694"/>
    </location>
</feature>
<dbReference type="SMART" id="SM00119">
    <property type="entry name" value="HECTc"/>
    <property type="match status" value="1"/>
</dbReference>
<feature type="region of interest" description="Disordered" evidence="4">
    <location>
        <begin position="74"/>
        <end position="189"/>
    </location>
</feature>
<feature type="compositionally biased region" description="Low complexity" evidence="4">
    <location>
        <begin position="144"/>
        <end position="171"/>
    </location>
</feature>
<dbReference type="Gene3D" id="3.30.2410.10">
    <property type="entry name" value="Hect, E3 ligase catalytic domain"/>
    <property type="match status" value="1"/>
</dbReference>
<keyword evidence="7" id="KW-1185">Reference proteome</keyword>
<feature type="region of interest" description="Disordered" evidence="4">
    <location>
        <begin position="1312"/>
        <end position="1377"/>
    </location>
</feature>
<feature type="compositionally biased region" description="Low complexity" evidence="4">
    <location>
        <begin position="1976"/>
        <end position="1987"/>
    </location>
</feature>
<feature type="region of interest" description="Disordered" evidence="4">
    <location>
        <begin position="1612"/>
        <end position="1633"/>
    </location>
</feature>
<comment type="caution">
    <text evidence="3">Lacks conserved residue(s) required for the propagation of feature annotation.</text>
</comment>
<evidence type="ECO:0000313" key="7">
    <source>
        <dbReference type="Proteomes" id="UP000241890"/>
    </source>
</evidence>
<dbReference type="GO" id="GO:0000209">
    <property type="term" value="P:protein polyubiquitination"/>
    <property type="evidence" value="ECO:0007669"/>
    <property type="project" value="TreeGrafter"/>
</dbReference>
<protein>
    <submittedName>
        <fullName evidence="6">E3 ubiquitin-protein ligase TRIP12</fullName>
    </submittedName>
</protein>
<dbReference type="Gene3D" id="3.90.1750.10">
    <property type="entry name" value="Hect, E3 ligase catalytic domains"/>
    <property type="match status" value="3"/>
</dbReference>
<feature type="region of interest" description="Disordered" evidence="4">
    <location>
        <begin position="979"/>
        <end position="1021"/>
    </location>
</feature>
<feature type="region of interest" description="Disordered" evidence="4">
    <location>
        <begin position="605"/>
        <end position="643"/>
    </location>
</feature>
<feature type="region of interest" description="Disordered" evidence="4">
    <location>
        <begin position="2387"/>
        <end position="2408"/>
    </location>
</feature>
<dbReference type="GO" id="GO:0043161">
    <property type="term" value="P:proteasome-mediated ubiquitin-dependent protein catabolic process"/>
    <property type="evidence" value="ECO:0007669"/>
    <property type="project" value="TreeGrafter"/>
</dbReference>
<evidence type="ECO:0000256" key="3">
    <source>
        <dbReference type="PROSITE-ProRule" id="PRU00104"/>
    </source>
</evidence>
<dbReference type="GO" id="GO:0061630">
    <property type="term" value="F:ubiquitin protein ligase activity"/>
    <property type="evidence" value="ECO:0007669"/>
    <property type="project" value="InterPro"/>
</dbReference>
<comment type="caution">
    <text evidence="6">The sequence shown here is derived from an EMBL/GenBank/DDBJ whole genome shotgun (WGS) entry which is preliminary data.</text>
</comment>
<feature type="region of interest" description="Disordered" evidence="4">
    <location>
        <begin position="2693"/>
        <end position="2736"/>
    </location>
</feature>
<feature type="compositionally biased region" description="Polar residues" evidence="4">
    <location>
        <begin position="1677"/>
        <end position="1689"/>
    </location>
</feature>
<feature type="compositionally biased region" description="Acidic residues" evidence="4">
    <location>
        <begin position="979"/>
        <end position="1007"/>
    </location>
</feature>
<feature type="region of interest" description="Disordered" evidence="4">
    <location>
        <begin position="1888"/>
        <end position="2001"/>
    </location>
</feature>
<feature type="compositionally biased region" description="Basic residues" evidence="4">
    <location>
        <begin position="1889"/>
        <end position="1899"/>
    </location>
</feature>
<evidence type="ECO:0000256" key="1">
    <source>
        <dbReference type="ARBA" id="ARBA00022679"/>
    </source>
</evidence>
<dbReference type="SUPFAM" id="SSF56204">
    <property type="entry name" value="Hect, E3 ligase catalytic domain"/>
    <property type="match status" value="1"/>
</dbReference>
<dbReference type="PANTHER" id="PTHR45670">
    <property type="entry name" value="E3 UBIQUITIN-PROTEIN LIGASE TRIP12"/>
    <property type="match status" value="1"/>
</dbReference>
<dbReference type="GO" id="GO:0008270">
    <property type="term" value="F:zinc ion binding"/>
    <property type="evidence" value="ECO:0007669"/>
    <property type="project" value="UniProtKB-KW"/>
</dbReference>
<dbReference type="Pfam" id="PF00632">
    <property type="entry name" value="HECT"/>
    <property type="match status" value="1"/>
</dbReference>
<evidence type="ECO:0000259" key="5">
    <source>
        <dbReference type="PROSITE" id="PS50237"/>
    </source>
</evidence>
<organism evidence="6 7">
    <name type="scientific">Hondaea fermentalgiana</name>
    <dbReference type="NCBI Taxonomy" id="2315210"/>
    <lineage>
        <taxon>Eukaryota</taxon>
        <taxon>Sar</taxon>
        <taxon>Stramenopiles</taxon>
        <taxon>Bigyra</taxon>
        <taxon>Labyrinthulomycetes</taxon>
        <taxon>Thraustochytrida</taxon>
        <taxon>Thraustochytriidae</taxon>
        <taxon>Hondaea</taxon>
    </lineage>
</organism>
<dbReference type="GO" id="GO:0016607">
    <property type="term" value="C:nuclear speck"/>
    <property type="evidence" value="ECO:0007669"/>
    <property type="project" value="TreeGrafter"/>
</dbReference>